<dbReference type="GO" id="GO:0016810">
    <property type="term" value="F:hydrolase activity, acting on carbon-nitrogen (but not peptide) bonds"/>
    <property type="evidence" value="ECO:0007669"/>
    <property type="project" value="InterPro"/>
</dbReference>
<dbReference type="PANTHER" id="PTHR10587:SF133">
    <property type="entry name" value="CHITIN DEACETYLASE 1-RELATED"/>
    <property type="match status" value="1"/>
</dbReference>
<feature type="transmembrane region" description="Helical" evidence="3">
    <location>
        <begin position="7"/>
        <end position="27"/>
    </location>
</feature>
<organism evidence="5 6">
    <name type="scientific">Domibacillus iocasae</name>
    <dbReference type="NCBI Taxonomy" id="1714016"/>
    <lineage>
        <taxon>Bacteria</taxon>
        <taxon>Bacillati</taxon>
        <taxon>Bacillota</taxon>
        <taxon>Bacilli</taxon>
        <taxon>Bacillales</taxon>
        <taxon>Bacillaceae</taxon>
        <taxon>Domibacillus</taxon>
    </lineage>
</organism>
<keyword evidence="3" id="KW-0812">Transmembrane</keyword>
<evidence type="ECO:0000256" key="2">
    <source>
        <dbReference type="ARBA" id="ARBA00022801"/>
    </source>
</evidence>
<proteinExistence type="predicted"/>
<dbReference type="InterPro" id="IPR002509">
    <property type="entry name" value="NODB_dom"/>
</dbReference>
<dbReference type="GO" id="GO:0046872">
    <property type="term" value="F:metal ion binding"/>
    <property type="evidence" value="ECO:0007669"/>
    <property type="project" value="UniProtKB-KW"/>
</dbReference>
<dbReference type="Gene3D" id="3.20.20.370">
    <property type="entry name" value="Glycoside hydrolase/deacetylase"/>
    <property type="match status" value="1"/>
</dbReference>
<dbReference type="OrthoDB" id="9812065at2"/>
<evidence type="ECO:0000313" key="6">
    <source>
        <dbReference type="Proteomes" id="UP000095658"/>
    </source>
</evidence>
<dbReference type="PANTHER" id="PTHR10587">
    <property type="entry name" value="GLYCOSYL TRANSFERASE-RELATED"/>
    <property type="match status" value="1"/>
</dbReference>
<name>A0A1E7DL31_9BACI</name>
<dbReference type="SUPFAM" id="SSF88713">
    <property type="entry name" value="Glycoside hydrolase/deacetylase"/>
    <property type="match status" value="1"/>
</dbReference>
<dbReference type="RefSeq" id="WP_069939585.1">
    <property type="nucleotide sequence ID" value="NZ_MAMP01000024.1"/>
</dbReference>
<evidence type="ECO:0000256" key="3">
    <source>
        <dbReference type="SAM" id="Phobius"/>
    </source>
</evidence>
<dbReference type="Proteomes" id="UP000095658">
    <property type="component" value="Unassembled WGS sequence"/>
</dbReference>
<dbReference type="CDD" id="cd10954">
    <property type="entry name" value="CE4_CtAXE_like"/>
    <property type="match status" value="1"/>
</dbReference>
<evidence type="ECO:0000313" key="5">
    <source>
        <dbReference type="EMBL" id="OES43807.1"/>
    </source>
</evidence>
<evidence type="ECO:0000256" key="1">
    <source>
        <dbReference type="ARBA" id="ARBA00022723"/>
    </source>
</evidence>
<dbReference type="STRING" id="1714016.BA724_11975"/>
<keyword evidence="2" id="KW-0378">Hydrolase</keyword>
<dbReference type="Pfam" id="PF01522">
    <property type="entry name" value="Polysacc_deac_1"/>
    <property type="match status" value="1"/>
</dbReference>
<evidence type="ECO:0000259" key="4">
    <source>
        <dbReference type="PROSITE" id="PS51677"/>
    </source>
</evidence>
<feature type="domain" description="NodB homology" evidence="4">
    <location>
        <begin position="235"/>
        <end position="409"/>
    </location>
</feature>
<dbReference type="GO" id="GO:0005975">
    <property type="term" value="P:carbohydrate metabolic process"/>
    <property type="evidence" value="ECO:0007669"/>
    <property type="project" value="InterPro"/>
</dbReference>
<sequence>MEKKKTIIALLTSGFLLFAMVVVNLIVTVTDHNKTVWATNTTKSPYENIDIKTRQAKEKQYHLAFQYPVFKNASLNKNFEQYVKGKETDFLKEIKKIDEKKLMKEPASLSLTFELIPAGGDVYSILINEKTYVTAEKSRSSAEIFVIDIEDGAFAKPSALFIDPDKASSALHTPVDLKSSTLFIQKNMVVFLNKHEKREGSLPIKKVAPFLKKEWRDRFSFEESEEKTAAGEKVKKIALTFDDGPNPESTEAILATLKKHQAKATFFMLGNRVERYPELVDKIVQEGHEVGNHSWSHNDFTKLESADVKSEIDRTAAAVEAAAGVSPLAVRPPYGATNENVNEVIGVKPVLWTIDTMDWKSHDPKAICAIVKKEAKDGSIILMHDIHQTTAEALDELVSSLQKQGYEFVTVSDI</sequence>
<keyword evidence="6" id="KW-1185">Reference proteome</keyword>
<keyword evidence="1" id="KW-0479">Metal-binding</keyword>
<accession>A0A1E7DL31</accession>
<keyword evidence="3" id="KW-0472">Membrane</keyword>
<dbReference type="Gene3D" id="3.30.565.40">
    <property type="entry name" value="Fervidobacterium nodosum Rt17-B1 like"/>
    <property type="match status" value="1"/>
</dbReference>
<dbReference type="InterPro" id="IPR011330">
    <property type="entry name" value="Glyco_hydro/deAcase_b/a-brl"/>
</dbReference>
<keyword evidence="3" id="KW-1133">Transmembrane helix</keyword>
<dbReference type="InterPro" id="IPR050248">
    <property type="entry name" value="Polysacc_deacetylase_ArnD"/>
</dbReference>
<dbReference type="GO" id="GO:0016020">
    <property type="term" value="C:membrane"/>
    <property type="evidence" value="ECO:0007669"/>
    <property type="project" value="TreeGrafter"/>
</dbReference>
<dbReference type="EMBL" id="MAMP01000024">
    <property type="protein sequence ID" value="OES43807.1"/>
    <property type="molecule type" value="Genomic_DNA"/>
</dbReference>
<protein>
    <recommendedName>
        <fullName evidence="4">NodB homology domain-containing protein</fullName>
    </recommendedName>
</protein>
<gene>
    <name evidence="5" type="ORF">BA724_11975</name>
</gene>
<reference evidence="5 6" key="1">
    <citation type="submission" date="2016-06" db="EMBL/GenBank/DDBJ databases">
        <title>Domibacillus iocasae genome sequencing.</title>
        <authorList>
            <person name="Verma A."/>
            <person name="Pal Y."/>
            <person name="Ojha A.K."/>
            <person name="Krishnamurthi S."/>
        </authorList>
    </citation>
    <scope>NUCLEOTIDE SEQUENCE [LARGE SCALE GENOMIC DNA]</scope>
    <source>
        <strain evidence="5 6">DSM 29979</strain>
    </source>
</reference>
<dbReference type="AlphaFoldDB" id="A0A1E7DL31"/>
<comment type="caution">
    <text evidence="5">The sequence shown here is derived from an EMBL/GenBank/DDBJ whole genome shotgun (WGS) entry which is preliminary data.</text>
</comment>
<dbReference type="PROSITE" id="PS51677">
    <property type="entry name" value="NODB"/>
    <property type="match status" value="1"/>
</dbReference>